<keyword evidence="2" id="KW-1185">Reference proteome</keyword>
<dbReference type="SUPFAM" id="SSF54523">
    <property type="entry name" value="Pili subunits"/>
    <property type="match status" value="1"/>
</dbReference>
<accession>A0A402CVQ5</accession>
<name>A0A402CVQ5_9BACT</name>
<protein>
    <submittedName>
        <fullName evidence="1">Uncharacterized protein</fullName>
    </submittedName>
</protein>
<gene>
    <name evidence="1" type="ORF">CCAX7_25270</name>
</gene>
<dbReference type="KEGG" id="ccot:CCAX7_25270"/>
<evidence type="ECO:0000313" key="1">
    <source>
        <dbReference type="EMBL" id="BDI30476.1"/>
    </source>
</evidence>
<dbReference type="InterPro" id="IPR011453">
    <property type="entry name" value="DUF1559"/>
</dbReference>
<dbReference type="PROSITE" id="PS00409">
    <property type="entry name" value="PROKAR_NTER_METHYL"/>
    <property type="match status" value="1"/>
</dbReference>
<evidence type="ECO:0000313" key="2">
    <source>
        <dbReference type="Proteomes" id="UP000287394"/>
    </source>
</evidence>
<dbReference type="Gene3D" id="3.30.700.10">
    <property type="entry name" value="Glycoprotein, Type 4 Pilin"/>
    <property type="match status" value="1"/>
</dbReference>
<dbReference type="PANTHER" id="PTHR30093">
    <property type="entry name" value="GENERAL SECRETION PATHWAY PROTEIN G"/>
    <property type="match status" value="1"/>
</dbReference>
<dbReference type="OrthoDB" id="283276at2"/>
<sequence>MKRTGFTLIELLVVIAIIAILAAILFPVFAQAREKARQTSCASNERQMGMAALQYVQDNDEIYPFANGTAADGSDLSWTDFLKPYSQSNLVSQCPDQKNTFIGLDAQTPPHRNDGYSLSALMAGSALAQVVRPASTILITESTQWKNGGPWEVVGAAFHQANWAMPDGSQDPNFWSSWNTASAGWSPNERLVSDAQAKAAGSCVDGSPFQDGGSGSADSGGNPFGSPCGPQNVALRHNNGANVAFTDGHVKYLQRGKFTRQMFVPAYPND</sequence>
<dbReference type="NCBIfam" id="TIGR04294">
    <property type="entry name" value="pre_pil_HX9DG"/>
    <property type="match status" value="1"/>
</dbReference>
<organism evidence="1 2">
    <name type="scientific">Capsulimonas corticalis</name>
    <dbReference type="NCBI Taxonomy" id="2219043"/>
    <lineage>
        <taxon>Bacteria</taxon>
        <taxon>Bacillati</taxon>
        <taxon>Armatimonadota</taxon>
        <taxon>Armatimonadia</taxon>
        <taxon>Capsulimonadales</taxon>
        <taxon>Capsulimonadaceae</taxon>
        <taxon>Capsulimonas</taxon>
    </lineage>
</organism>
<dbReference type="EMBL" id="AP025739">
    <property type="protein sequence ID" value="BDI30476.1"/>
    <property type="molecule type" value="Genomic_DNA"/>
</dbReference>
<proteinExistence type="predicted"/>
<dbReference type="RefSeq" id="WP_119321428.1">
    <property type="nucleotide sequence ID" value="NZ_AP025739.1"/>
</dbReference>
<dbReference type="InterPro" id="IPR027558">
    <property type="entry name" value="Pre_pil_HX9DG_C"/>
</dbReference>
<dbReference type="InterPro" id="IPR045584">
    <property type="entry name" value="Pilin-like"/>
</dbReference>
<dbReference type="Proteomes" id="UP000287394">
    <property type="component" value="Chromosome"/>
</dbReference>
<dbReference type="Pfam" id="PF07963">
    <property type="entry name" value="N_methyl"/>
    <property type="match status" value="1"/>
</dbReference>
<dbReference type="NCBIfam" id="TIGR02532">
    <property type="entry name" value="IV_pilin_GFxxxE"/>
    <property type="match status" value="1"/>
</dbReference>
<dbReference type="Pfam" id="PF07596">
    <property type="entry name" value="SBP_bac_10"/>
    <property type="match status" value="1"/>
</dbReference>
<reference evidence="1 2" key="1">
    <citation type="journal article" date="2019" name="Int. J. Syst. Evol. Microbiol.">
        <title>Capsulimonas corticalis gen. nov., sp. nov., an aerobic capsulated bacterium, of a novel bacterial order, Capsulimonadales ord. nov., of the class Armatimonadia of the phylum Armatimonadetes.</title>
        <authorList>
            <person name="Li J."/>
            <person name="Kudo C."/>
            <person name="Tonouchi A."/>
        </authorList>
    </citation>
    <scope>NUCLEOTIDE SEQUENCE [LARGE SCALE GENOMIC DNA]</scope>
    <source>
        <strain evidence="1 2">AX-7</strain>
    </source>
</reference>
<dbReference type="AlphaFoldDB" id="A0A402CVQ5"/>
<dbReference type="InterPro" id="IPR012902">
    <property type="entry name" value="N_methyl_site"/>
</dbReference>